<name>F4C9T2_SPHS2</name>
<sequence>MLYKFLLYFILTVILLSCTSTPLVEDDIFNTPDFGNNSAKRSAYEFLTANLTGLSHVSEYGNLIYDTISLNRDYLIENLESAIRSSEPLRKANLIGDSEFQEYILPYRVNASRIMNWRKEVWKKYDTKEFKDIQDEKSLIDCCNKINDRLRQWFVFGSLQQLEDTLTYSHINHYKKGSCISMANLAAYTLRAMGAPIAIDFVPAWGNVPGGHVWNSLVLKGGKFYPFQGAESNILSYEPLYLVKSENNEQLSTYRRPPKVYRKTFSIQKESVYYKQRQKLPQIGLTSRMIDVTRNYVPVSTIIIKADELMTKPENVFINVYNNGLWVPVMVVEAEHGEYIFKDLGNDLLYSVTTYNKVSFEFINLTFYLDKSGNMIKLNPSFEKKIDVNLHKIRSIEMEQLEELKKGWDVDKLLSIAEEKTYTIPTKNRKYNLYYWQNKWIKTGISKLKSGNVSFKEVPSNALYLFSEGKPSNKDRPFILYKNQIKWL</sequence>
<dbReference type="KEGG" id="shg:Sph21_4962"/>
<dbReference type="PROSITE" id="PS51257">
    <property type="entry name" value="PROKAR_LIPOPROTEIN"/>
    <property type="match status" value="1"/>
</dbReference>
<dbReference type="eggNOG" id="COG1305">
    <property type="taxonomic scope" value="Bacteria"/>
</dbReference>
<dbReference type="EMBL" id="CP002584">
    <property type="protein sequence ID" value="ADZ81467.1"/>
    <property type="molecule type" value="Genomic_DNA"/>
</dbReference>
<dbReference type="HOGENOM" id="CLU_575986_0_0_10"/>
<organism evidence="1">
    <name type="scientific">Sphingobacterium sp. (strain 21)</name>
    <dbReference type="NCBI Taxonomy" id="743722"/>
    <lineage>
        <taxon>Bacteria</taxon>
        <taxon>Pseudomonadati</taxon>
        <taxon>Bacteroidota</taxon>
        <taxon>Sphingobacteriia</taxon>
        <taxon>Sphingobacteriales</taxon>
        <taxon>Sphingobacteriaceae</taxon>
        <taxon>Sphingobacterium</taxon>
    </lineage>
</organism>
<dbReference type="PANTHER" id="PTHR35532:SF5">
    <property type="entry name" value="CARBOHYDRATE-BINDING DOMAIN-CONTAINING PROTEIN"/>
    <property type="match status" value="1"/>
</dbReference>
<gene>
    <name evidence="1" type="ordered locus">Sph21_4962</name>
</gene>
<dbReference type="AlphaFoldDB" id="F4C9T2"/>
<proteinExistence type="predicted"/>
<dbReference type="OrthoDB" id="679512at2"/>
<evidence type="ECO:0000313" key="1">
    <source>
        <dbReference type="EMBL" id="ADZ81467.1"/>
    </source>
</evidence>
<protein>
    <recommendedName>
        <fullName evidence="2">Transglutaminase domain-containing protein</fullName>
    </recommendedName>
</protein>
<dbReference type="InterPro" id="IPR038765">
    <property type="entry name" value="Papain-like_cys_pep_sf"/>
</dbReference>
<evidence type="ECO:0008006" key="2">
    <source>
        <dbReference type="Google" id="ProtNLM"/>
    </source>
</evidence>
<accession>F4C9T2</accession>
<dbReference type="PANTHER" id="PTHR35532">
    <property type="entry name" value="SIMILAR TO POLYHYDROXYALKANOATE DEPOLYMERASE"/>
    <property type="match status" value="1"/>
</dbReference>
<reference evidence="1" key="1">
    <citation type="submission" date="2011-03" db="EMBL/GenBank/DDBJ databases">
        <title>Complete sequence of Sphingobacterium sp. 21.</title>
        <authorList>
            <consortium name="US DOE Joint Genome Institute"/>
            <person name="Lucas S."/>
            <person name="Copeland A."/>
            <person name="Lapidus A."/>
            <person name="Cheng J.-F."/>
            <person name="Goodwin L."/>
            <person name="Pitluck S."/>
            <person name="Davenport K."/>
            <person name="Detter J.C."/>
            <person name="Han C."/>
            <person name="Tapia R."/>
            <person name="Land M."/>
            <person name="Hauser L."/>
            <person name="Kyrpides N."/>
            <person name="Ivanova N."/>
            <person name="Ovchinnikova G."/>
            <person name="Pagani I."/>
            <person name="Siebers A.K."/>
            <person name="Allgaier M."/>
            <person name="Thelen M.P."/>
            <person name="Hugenholtz P."/>
            <person name="Woyke T."/>
        </authorList>
    </citation>
    <scope>NUCLEOTIDE SEQUENCE</scope>
    <source>
        <strain evidence="1">21</strain>
    </source>
</reference>
<dbReference type="STRING" id="743722.Sph21_4962"/>
<dbReference type="SUPFAM" id="SSF54001">
    <property type="entry name" value="Cysteine proteinases"/>
    <property type="match status" value="1"/>
</dbReference>
<dbReference type="PATRIC" id="fig|743722.3.peg.5259"/>